<dbReference type="FunFam" id="1.10.150.50:FF:000082">
    <property type="entry name" value="Polarized growth protein boi2"/>
    <property type="match status" value="1"/>
</dbReference>
<feature type="compositionally biased region" description="Low complexity" evidence="3">
    <location>
        <begin position="660"/>
        <end position="675"/>
    </location>
</feature>
<organism evidence="7 8">
    <name type="scientific">Truncatella angustata</name>
    <dbReference type="NCBI Taxonomy" id="152316"/>
    <lineage>
        <taxon>Eukaryota</taxon>
        <taxon>Fungi</taxon>
        <taxon>Dikarya</taxon>
        <taxon>Ascomycota</taxon>
        <taxon>Pezizomycotina</taxon>
        <taxon>Sordariomycetes</taxon>
        <taxon>Xylariomycetidae</taxon>
        <taxon>Amphisphaeriales</taxon>
        <taxon>Sporocadaceae</taxon>
        <taxon>Truncatella</taxon>
    </lineage>
</organism>
<dbReference type="SMART" id="SM00326">
    <property type="entry name" value="SH3"/>
    <property type="match status" value="1"/>
</dbReference>
<feature type="region of interest" description="Disordered" evidence="3">
    <location>
        <begin position="912"/>
        <end position="931"/>
    </location>
</feature>
<evidence type="ECO:0000256" key="2">
    <source>
        <dbReference type="PROSITE-ProRule" id="PRU00192"/>
    </source>
</evidence>
<feature type="domain" description="PH" evidence="5">
    <location>
        <begin position="728"/>
        <end position="873"/>
    </location>
</feature>
<feature type="region of interest" description="Disordered" evidence="3">
    <location>
        <begin position="569"/>
        <end position="625"/>
    </location>
</feature>
<dbReference type="GO" id="GO:0030036">
    <property type="term" value="P:actin cytoskeleton organization"/>
    <property type="evidence" value="ECO:0007669"/>
    <property type="project" value="TreeGrafter"/>
</dbReference>
<dbReference type="EMBL" id="JAGPXC010000005">
    <property type="protein sequence ID" value="KAH6652677.1"/>
    <property type="molecule type" value="Genomic_DNA"/>
</dbReference>
<proteinExistence type="predicted"/>
<feature type="region of interest" description="Disordered" evidence="3">
    <location>
        <begin position="641"/>
        <end position="714"/>
    </location>
</feature>
<evidence type="ECO:0000256" key="1">
    <source>
        <dbReference type="ARBA" id="ARBA00022443"/>
    </source>
</evidence>
<sequence>MHRARFFSCCCPKSPRMNELTCAFFSTDDFIARSSDELSLAKGDRVELIERDDEFGDGWFLGRHLVNGNSGLFPEVYTRPAPRGSSPMTASAPQPLPVPQPLSTNGIATEASRAHSISASSDGRPGTSHTTTSSKVDSTPILPLNATKPESSPITASAPLVSKSSTGPSTFNGIGRPHNDSAVLHETLTVIDEHMNDLHSTPSTGALHNANDSSSEYSAPLHDRLSYIQGEETDEEEEDVHTRPQVEAWNADDVAEYLFTSGVEKKHCEVFRDQEISGEVLLGMDQSSLFLKAFDLGSVGRRLKTWQKIKSLQDEVNGIGQTTRRTTQNYGSEAGSEGRVRSRAGTLTQKPFPTTERAASVAGRRLSQTTPLMDPVSPITPVSAQGFDDSPTRPSHQKRPSAASIRDLHHSRRHSSTVDSRFTGNTLVNNTPKLNASGTFPLAGVGAGAGVTHKKQPSFDRNWTMGNASGSFSQRPLSASGFQGLNVSDEKIAEQSATDLDRGYFSGTEVDNGRKRNTLKKRDTISGHSAKSSYADEQRMRSATALARHSRFGSMDSVSGGAASKYYGLSNPHRRTASTATTESVRPVPPSKDYPTVTKLDQLTGSASPIPPAVRHEAKPAKMSGFGGLRAISDAVTGNERAKFAPPGSAGSFKDSPMQSPSTRTGSSTPSGGPSFELDSPDAAKSPISASTVNSLTANKKPTKKAKKETSAYQRGLNKIGPKEAIKDADFYGWMRKRNANIMSTWKPRFFVLRGRRLAYYYSEDDTEEKGIIDISFHRVLPANDEKLTGLHATLTGASNTPAAPSDSSLPTAGGNSDDLLKGDDSMFIFKLQPPRAGLSKAVTFTKPVIHYFAVPNLQQGRAWMAALMKATIDRDDTVPMTSTYQQKTISLAKARQQRQRPPALMNLDEKVEDGPKNIEDDEKKNGLGISFGDEVDSAVAGLEKLGLQPLESSSARNPTFDAEKSGSMPFLSSPQSA</sequence>
<dbReference type="InterPro" id="IPR011993">
    <property type="entry name" value="PH-like_dom_sf"/>
</dbReference>
<keyword evidence="8" id="KW-1185">Reference proteome</keyword>
<dbReference type="InterPro" id="IPR001660">
    <property type="entry name" value="SAM"/>
</dbReference>
<feature type="region of interest" description="Disordered" evidence="3">
    <location>
        <begin position="77"/>
        <end position="164"/>
    </location>
</feature>
<dbReference type="GO" id="GO:0005886">
    <property type="term" value="C:plasma membrane"/>
    <property type="evidence" value="ECO:0007669"/>
    <property type="project" value="TreeGrafter"/>
</dbReference>
<feature type="region of interest" description="Disordered" evidence="3">
    <location>
        <begin position="796"/>
        <end position="817"/>
    </location>
</feature>
<dbReference type="SUPFAM" id="SSF50729">
    <property type="entry name" value="PH domain-like"/>
    <property type="match status" value="1"/>
</dbReference>
<dbReference type="Gene3D" id="2.30.29.30">
    <property type="entry name" value="Pleckstrin-homology domain (PH domain)/Phosphotyrosine-binding domain (PTB)"/>
    <property type="match status" value="1"/>
</dbReference>
<dbReference type="SUPFAM" id="SSF50044">
    <property type="entry name" value="SH3-domain"/>
    <property type="match status" value="1"/>
</dbReference>
<feature type="compositionally biased region" description="Polar residues" evidence="3">
    <location>
        <begin position="322"/>
        <end position="331"/>
    </location>
</feature>
<dbReference type="AlphaFoldDB" id="A0A9P8UI87"/>
<feature type="compositionally biased region" description="Polar residues" evidence="3">
    <location>
        <begin position="115"/>
        <end position="137"/>
    </location>
</feature>
<gene>
    <name evidence="7" type="ORF">BKA67DRAFT_297026</name>
</gene>
<dbReference type="PROSITE" id="PS50003">
    <property type="entry name" value="PH_DOMAIN"/>
    <property type="match status" value="1"/>
</dbReference>
<dbReference type="InterPro" id="IPR036028">
    <property type="entry name" value="SH3-like_dom_sf"/>
</dbReference>
<evidence type="ECO:0000256" key="3">
    <source>
        <dbReference type="SAM" id="MobiDB-lite"/>
    </source>
</evidence>
<dbReference type="SMART" id="SM00233">
    <property type="entry name" value="PH"/>
    <property type="match status" value="1"/>
</dbReference>
<dbReference type="PROSITE" id="PS50105">
    <property type="entry name" value="SAM_DOMAIN"/>
    <property type="match status" value="1"/>
</dbReference>
<dbReference type="PROSITE" id="PS50002">
    <property type="entry name" value="SH3"/>
    <property type="match status" value="1"/>
</dbReference>
<feature type="region of interest" description="Disordered" evidence="3">
    <location>
        <begin position="948"/>
        <end position="978"/>
    </location>
</feature>
<dbReference type="OrthoDB" id="73680at2759"/>
<dbReference type="InterPro" id="IPR001452">
    <property type="entry name" value="SH3_domain"/>
</dbReference>
<evidence type="ECO:0000259" key="6">
    <source>
        <dbReference type="PROSITE" id="PS50105"/>
    </source>
</evidence>
<feature type="compositionally biased region" description="Polar residues" evidence="3">
    <location>
        <begin position="796"/>
        <end position="815"/>
    </location>
</feature>
<evidence type="ECO:0000259" key="4">
    <source>
        <dbReference type="PROSITE" id="PS50002"/>
    </source>
</evidence>
<keyword evidence="1 2" id="KW-0728">SH3 domain</keyword>
<feature type="compositionally biased region" description="Basic and acidic residues" evidence="3">
    <location>
        <begin position="912"/>
        <end position="926"/>
    </location>
</feature>
<dbReference type="Gene3D" id="2.30.30.40">
    <property type="entry name" value="SH3 Domains"/>
    <property type="match status" value="1"/>
</dbReference>
<dbReference type="InterPro" id="IPR037370">
    <property type="entry name" value="Pleckstrin"/>
</dbReference>
<accession>A0A9P8UI87</accession>
<feature type="region of interest" description="Disordered" evidence="3">
    <location>
        <begin position="504"/>
        <end position="538"/>
    </location>
</feature>
<feature type="region of interest" description="Disordered" evidence="3">
    <location>
        <begin position="322"/>
        <end position="424"/>
    </location>
</feature>
<evidence type="ECO:0000259" key="5">
    <source>
        <dbReference type="PROSITE" id="PS50003"/>
    </source>
</evidence>
<dbReference type="InterPro" id="IPR013761">
    <property type="entry name" value="SAM/pointed_sf"/>
</dbReference>
<dbReference type="RefSeq" id="XP_045956954.1">
    <property type="nucleotide sequence ID" value="XM_046096051.1"/>
</dbReference>
<dbReference type="InterPro" id="IPR001849">
    <property type="entry name" value="PH_domain"/>
</dbReference>
<dbReference type="Gene3D" id="1.10.150.50">
    <property type="entry name" value="Transcription Factor, Ets-1"/>
    <property type="match status" value="1"/>
</dbReference>
<dbReference type="Pfam" id="PF07647">
    <property type="entry name" value="SAM_2"/>
    <property type="match status" value="1"/>
</dbReference>
<dbReference type="PANTHER" id="PTHR12092:SF16">
    <property type="entry name" value="PH DOMAIN-CONTAINING PROTEIN"/>
    <property type="match status" value="1"/>
</dbReference>
<evidence type="ECO:0000313" key="8">
    <source>
        <dbReference type="Proteomes" id="UP000758603"/>
    </source>
</evidence>
<feature type="domain" description="SH3" evidence="4">
    <location>
        <begin position="13"/>
        <end position="83"/>
    </location>
</feature>
<dbReference type="PANTHER" id="PTHR12092">
    <property type="entry name" value="PLECKSTRIN"/>
    <property type="match status" value="1"/>
</dbReference>
<feature type="domain" description="SAM" evidence="6">
    <location>
        <begin position="249"/>
        <end position="315"/>
    </location>
</feature>
<reference evidence="7" key="1">
    <citation type="journal article" date="2021" name="Nat. Commun.">
        <title>Genetic determinants of endophytism in the Arabidopsis root mycobiome.</title>
        <authorList>
            <person name="Mesny F."/>
            <person name="Miyauchi S."/>
            <person name="Thiergart T."/>
            <person name="Pickel B."/>
            <person name="Atanasova L."/>
            <person name="Karlsson M."/>
            <person name="Huettel B."/>
            <person name="Barry K.W."/>
            <person name="Haridas S."/>
            <person name="Chen C."/>
            <person name="Bauer D."/>
            <person name="Andreopoulos W."/>
            <person name="Pangilinan J."/>
            <person name="LaButti K."/>
            <person name="Riley R."/>
            <person name="Lipzen A."/>
            <person name="Clum A."/>
            <person name="Drula E."/>
            <person name="Henrissat B."/>
            <person name="Kohler A."/>
            <person name="Grigoriev I.V."/>
            <person name="Martin F.M."/>
            <person name="Hacquard S."/>
        </authorList>
    </citation>
    <scope>NUCLEOTIDE SEQUENCE</scope>
    <source>
        <strain evidence="7">MPI-SDFR-AT-0073</strain>
    </source>
</reference>
<dbReference type="CDD" id="cd09535">
    <property type="entry name" value="SAM_BOI-like_fungal"/>
    <property type="match status" value="1"/>
</dbReference>
<dbReference type="Proteomes" id="UP000758603">
    <property type="component" value="Unassembled WGS sequence"/>
</dbReference>
<name>A0A9P8UI87_9PEZI</name>
<dbReference type="Pfam" id="PF00169">
    <property type="entry name" value="PH"/>
    <property type="match status" value="1"/>
</dbReference>
<evidence type="ECO:0000313" key="7">
    <source>
        <dbReference type="EMBL" id="KAH6652677.1"/>
    </source>
</evidence>
<comment type="caution">
    <text evidence="7">The sequence shown here is derived from an EMBL/GenBank/DDBJ whole genome shotgun (WGS) entry which is preliminary data.</text>
</comment>
<dbReference type="GeneID" id="70124944"/>
<dbReference type="SMART" id="SM00454">
    <property type="entry name" value="SAM"/>
    <property type="match status" value="1"/>
</dbReference>
<protein>
    <submittedName>
        <fullName evidence="7">Uncharacterized protein</fullName>
    </submittedName>
</protein>
<dbReference type="SUPFAM" id="SSF47769">
    <property type="entry name" value="SAM/Pointed domain"/>
    <property type="match status" value="1"/>
</dbReference>
<dbReference type="Pfam" id="PF14604">
    <property type="entry name" value="SH3_9"/>
    <property type="match status" value="1"/>
</dbReference>